<dbReference type="PROSITE" id="PS50966">
    <property type="entry name" value="ZF_SWIM"/>
    <property type="match status" value="1"/>
</dbReference>
<keyword evidence="1" id="KW-0479">Metal-binding</keyword>
<organism evidence="4 5">
    <name type="scientific">Rhodopila globiformis</name>
    <name type="common">Rhodopseudomonas globiformis</name>
    <dbReference type="NCBI Taxonomy" id="1071"/>
    <lineage>
        <taxon>Bacteria</taxon>
        <taxon>Pseudomonadati</taxon>
        <taxon>Pseudomonadota</taxon>
        <taxon>Alphaproteobacteria</taxon>
        <taxon>Acetobacterales</taxon>
        <taxon>Acetobacteraceae</taxon>
        <taxon>Rhodopila</taxon>
    </lineage>
</organism>
<dbReference type="InterPro" id="IPR007527">
    <property type="entry name" value="Znf_SWIM"/>
</dbReference>
<comment type="caution">
    <text evidence="4">The sequence shown here is derived from an EMBL/GenBank/DDBJ whole genome shotgun (WGS) entry which is preliminary data.</text>
</comment>
<sequence length="381" mass="40428">MSRYYGGWAPYVPVAERRRKAEREMAKLRKSGHVVAPVTITGRAIASTFWGKAWCDNIEGYHDYENRLPRGRTYVRNGSVVDLQIAPGQVTATVSGSSLYKVTITIKETAQATWKSICTDCAGGIDSMVELLQGRFSKGVMERLCRQQGGLFPRPAEIRFTCSCPDYASMCKHVAAVLYGVGARLDQQPELLFRLRAVNEADLLAGIDAAAMLPKQGPKSGRVLEADDVSALFGLDMEAPAAAAAEVTARPKRAKPGKAATPETIQPPAGRKKAAAGKTAATRPAPGRAATAAGTAMPRSPKPAKAVSGEKARKATAVRGTTSGGPTGKTRKARADASSRQVKPASGVAAEAVLSRARGKAADTKTSRKAGETKPQPVKWW</sequence>
<dbReference type="OrthoDB" id="188274at2"/>
<evidence type="ECO:0000259" key="3">
    <source>
        <dbReference type="PROSITE" id="PS50966"/>
    </source>
</evidence>
<evidence type="ECO:0000256" key="1">
    <source>
        <dbReference type="PROSITE-ProRule" id="PRU00325"/>
    </source>
</evidence>
<proteinExistence type="predicted"/>
<protein>
    <recommendedName>
        <fullName evidence="3">SWIM-type domain-containing protein</fullName>
    </recommendedName>
</protein>
<feature type="compositionally biased region" description="Low complexity" evidence="2">
    <location>
        <begin position="276"/>
        <end position="296"/>
    </location>
</feature>
<feature type="region of interest" description="Disordered" evidence="2">
    <location>
        <begin position="244"/>
        <end position="381"/>
    </location>
</feature>
<keyword evidence="1" id="KW-0862">Zinc</keyword>
<feature type="compositionally biased region" description="Basic and acidic residues" evidence="2">
    <location>
        <begin position="360"/>
        <end position="372"/>
    </location>
</feature>
<dbReference type="AlphaFoldDB" id="A0A2S6NK17"/>
<dbReference type="RefSeq" id="WP_104518360.1">
    <property type="nucleotide sequence ID" value="NZ_NHRY01000075.1"/>
</dbReference>
<evidence type="ECO:0000313" key="5">
    <source>
        <dbReference type="Proteomes" id="UP000239724"/>
    </source>
</evidence>
<evidence type="ECO:0000256" key="2">
    <source>
        <dbReference type="SAM" id="MobiDB-lite"/>
    </source>
</evidence>
<dbReference type="Proteomes" id="UP000239724">
    <property type="component" value="Unassembled WGS sequence"/>
</dbReference>
<feature type="domain" description="SWIM-type" evidence="3">
    <location>
        <begin position="152"/>
        <end position="182"/>
    </location>
</feature>
<evidence type="ECO:0000313" key="4">
    <source>
        <dbReference type="EMBL" id="PPQ35315.1"/>
    </source>
</evidence>
<gene>
    <name evidence="4" type="ORF">CCS01_08200</name>
</gene>
<dbReference type="PANTHER" id="PTHR38133:SF1">
    <property type="entry name" value="SLR1429 PROTEIN"/>
    <property type="match status" value="1"/>
</dbReference>
<dbReference type="Pfam" id="PF04434">
    <property type="entry name" value="SWIM"/>
    <property type="match status" value="1"/>
</dbReference>
<name>A0A2S6NK17_RHOGL</name>
<keyword evidence="1" id="KW-0863">Zinc-finger</keyword>
<dbReference type="EMBL" id="NHRY01000075">
    <property type="protein sequence ID" value="PPQ35315.1"/>
    <property type="molecule type" value="Genomic_DNA"/>
</dbReference>
<keyword evidence="5" id="KW-1185">Reference proteome</keyword>
<accession>A0A2S6NK17</accession>
<reference evidence="4 5" key="1">
    <citation type="journal article" date="2018" name="Arch. Microbiol.">
        <title>New insights into the metabolic potential of the phototrophic purple bacterium Rhodopila globiformis DSM 161(T) from its draft genome sequence and evidence for a vanadium-dependent nitrogenase.</title>
        <authorList>
            <person name="Imhoff J.F."/>
            <person name="Rahn T."/>
            <person name="Kunzel S."/>
            <person name="Neulinger S.C."/>
        </authorList>
    </citation>
    <scope>NUCLEOTIDE SEQUENCE [LARGE SCALE GENOMIC DNA]</scope>
    <source>
        <strain evidence="4 5">DSM 161</strain>
    </source>
</reference>
<dbReference type="PANTHER" id="PTHR38133">
    <property type="entry name" value="SLR1429 PROTEIN"/>
    <property type="match status" value="1"/>
</dbReference>
<dbReference type="GO" id="GO:0008270">
    <property type="term" value="F:zinc ion binding"/>
    <property type="evidence" value="ECO:0007669"/>
    <property type="project" value="UniProtKB-KW"/>
</dbReference>